<dbReference type="Proteomes" id="UP001515480">
    <property type="component" value="Unassembled WGS sequence"/>
</dbReference>
<evidence type="ECO:0000259" key="12">
    <source>
        <dbReference type="Pfam" id="PF25508"/>
    </source>
</evidence>
<evidence type="ECO:0000256" key="9">
    <source>
        <dbReference type="SAM" id="Phobius"/>
    </source>
</evidence>
<feature type="domain" description="Polycystin cation channel PKD1/PKD2" evidence="10">
    <location>
        <begin position="939"/>
        <end position="1173"/>
    </location>
</feature>
<keyword evidence="4 9" id="KW-1133">Transmembrane helix</keyword>
<feature type="region of interest" description="Disordered" evidence="8">
    <location>
        <begin position="544"/>
        <end position="575"/>
    </location>
</feature>
<feature type="compositionally biased region" description="Polar residues" evidence="8">
    <location>
        <begin position="562"/>
        <end position="571"/>
    </location>
</feature>
<dbReference type="GO" id="GO:0099604">
    <property type="term" value="F:ligand-gated calcium channel activity"/>
    <property type="evidence" value="ECO:0007669"/>
    <property type="project" value="TreeGrafter"/>
</dbReference>
<evidence type="ECO:0000256" key="7">
    <source>
        <dbReference type="ARBA" id="ARBA00023303"/>
    </source>
</evidence>
<keyword evidence="3 9" id="KW-0812">Transmembrane</keyword>
<sequence>MATASQAQLARSKSRHWSGVPANETLRSSHSFRETPKSKGPRQHHHHGSISRSWSGIQGSGTLRFPGSRQRNSKWVRVQPDASPQTLVEVLSEMWGLQLPSVVISVTGDAANQHDFPERVSLQFKRRLREVSLRTKAWIITGGTKAGVMRIVGDMVRDTEDDIVCVGFATWGVIRHHEKLEQQRSSNDPVFFVSGKDSASTKGVVELEPNHSHIVLVDDGSVGQFGKEIALRSAVEDKLCGVHCKRDSSFERLDAQPESSGGSAVYVQLLVGGGPNSLGTLIATLEKKRPVVVFADTGRSAAVITMAHDYLKKMEPKANAIDRFEARAASRVREVSCHAAVSLLARSPQADLPTAEELGLRETQQIEVWEKCASSVARVLRLGAEKAVGGDAELLTFFSLDMDDAEEDKLIEEAVLSGCGDAFERVLLAVKWGAPAILLRHLDGAAGQISEHALSRVFCAALQTGRNDVVQTLINFGELVGCHPRFLRFIDFERLWMVEHDRYELFQHLVVQRDKELQALASNTPRGKRRTLAHAGMSVLSSSRLAKSSRSRILPDSPREGTFSQESTPRQQPALPQHRSSLLIRMFSILGLPNQGSESNVGQASSKQVTNVAQEALELYIPGYAHYLKARLRGEKLRLQKEGKTSALDPEPSYLTRLSMRIRDLPCTWTDLLMWAALIGKQDLAQTFWRHTETPLRDALQAARLCRRLGTTKGGADELPLYAAADEYEAWATGVLDCVYSRKHAVRMLCSTTREWPNSPIEEAYAVEGGERPCLDFLAHRQCQYVADMVFCGNHEGSSAAISRSCSMLTILVQALCPFLPGVFVTINAPTLGTTKVPDSGTTAISRHNSAAFSEERNEDVESDSSDDMSEPGLYAMDQVDNYAAPFLGIAQSMIQSAPQMLLFYSIPKVKVAVHTAAYIGFIILLAINVMDMGGADGQFPARLTIMELLFYIVSATRFVEEVEQMCLNGLRPYLSSFWNIIDFSIVMLVGVVLVLRVITLPTHDDLLRTATLPRKYIIPATCCAGDVAVLVQLEQSVRTCMSLICILVGVRLLEIFRIYRNAGVLSIILTKMLWGDVLPFSGLLIVIFFSFGLAFQALMPNVLYDSLPSSPLFIPLWASLGAIDLEHMQEYLNSYDRVNSVLGPALLWIFSFMSTVVLVNLLIAMMADTFQKIEAEGLKQWQFHRIQIILEYKDERESLPPPFNVWILLYRLVLKLGRRLVTGKWRKSGEREKLGIKFRVNSQLAVMLGQQGARYSYLKDQAAERSQSLEYQVESVLKEQRVLRDEQKERDERNEKTLAIVLDKLQRLESLLEPQAYSLSSPPSGSQSSRSCRRILPPSSTSPQSSAKRAHVEMQNERTQLQAALTPHPIQAYVCSAQQAAAQANVSAARMEALLQACQAAQATNVSTHSTPSALSTQDQRARHPFLSPVVPSASSTSGRIGHSNVIPPRSASDESSIGGSRPNHRSPPTL</sequence>
<evidence type="ECO:0000313" key="13">
    <source>
        <dbReference type="EMBL" id="KAL1500489.1"/>
    </source>
</evidence>
<evidence type="ECO:0000256" key="4">
    <source>
        <dbReference type="ARBA" id="ARBA00022989"/>
    </source>
</evidence>
<dbReference type="Pfam" id="PF25508">
    <property type="entry name" value="TRPM2"/>
    <property type="match status" value="1"/>
</dbReference>
<feature type="region of interest" description="Disordered" evidence="8">
    <location>
        <begin position="847"/>
        <end position="869"/>
    </location>
</feature>
<comment type="subcellular location">
    <subcellularLocation>
        <location evidence="1">Membrane</location>
        <topology evidence="1">Multi-pass membrane protein</topology>
    </subcellularLocation>
</comment>
<keyword evidence="5" id="KW-0406">Ion transport</keyword>
<evidence type="ECO:0000256" key="5">
    <source>
        <dbReference type="ARBA" id="ARBA00023065"/>
    </source>
</evidence>
<feature type="transmembrane region" description="Helical" evidence="9">
    <location>
        <begin position="1142"/>
        <end position="1164"/>
    </location>
</feature>
<evidence type="ECO:0000256" key="8">
    <source>
        <dbReference type="SAM" id="MobiDB-lite"/>
    </source>
</evidence>
<feature type="transmembrane region" description="Helical" evidence="9">
    <location>
        <begin position="1078"/>
        <end position="1100"/>
    </location>
</feature>
<accession>A0AB34ILY0</accession>
<organism evidence="13 14">
    <name type="scientific">Prymnesium parvum</name>
    <name type="common">Toxic golden alga</name>
    <dbReference type="NCBI Taxonomy" id="97485"/>
    <lineage>
        <taxon>Eukaryota</taxon>
        <taxon>Haptista</taxon>
        <taxon>Haptophyta</taxon>
        <taxon>Prymnesiophyceae</taxon>
        <taxon>Prymnesiales</taxon>
        <taxon>Prymnesiaceae</taxon>
        <taxon>Prymnesium</taxon>
    </lineage>
</organism>
<dbReference type="InterPro" id="IPR050927">
    <property type="entry name" value="TRPM"/>
</dbReference>
<dbReference type="PANTHER" id="PTHR13800">
    <property type="entry name" value="TRANSIENT RECEPTOR POTENTIAL CATION CHANNEL, SUBFAMILY M, MEMBER 6"/>
    <property type="match status" value="1"/>
</dbReference>
<dbReference type="EMBL" id="JBGBPQ010000023">
    <property type="protein sequence ID" value="KAL1500489.1"/>
    <property type="molecule type" value="Genomic_DNA"/>
</dbReference>
<feature type="region of interest" description="Disordered" evidence="8">
    <location>
        <begin position="1429"/>
        <end position="1472"/>
    </location>
</feature>
<keyword evidence="7" id="KW-0407">Ion channel</keyword>
<evidence type="ECO:0000256" key="6">
    <source>
        <dbReference type="ARBA" id="ARBA00023136"/>
    </source>
</evidence>
<keyword evidence="14" id="KW-1185">Reference proteome</keyword>
<feature type="compositionally biased region" description="Polar residues" evidence="8">
    <location>
        <begin position="50"/>
        <end position="61"/>
    </location>
</feature>
<keyword evidence="6 9" id="KW-0472">Membrane</keyword>
<feature type="compositionally biased region" description="Polar residues" evidence="8">
    <location>
        <begin position="1339"/>
        <end position="1348"/>
    </location>
</feature>
<comment type="caution">
    <text evidence="13">The sequence shown here is derived from an EMBL/GenBank/DDBJ whole genome shotgun (WGS) entry which is preliminary data.</text>
</comment>
<feature type="transmembrane region" description="Helical" evidence="9">
    <location>
        <begin position="981"/>
        <end position="999"/>
    </location>
</feature>
<evidence type="ECO:0000256" key="2">
    <source>
        <dbReference type="ARBA" id="ARBA00022448"/>
    </source>
</evidence>
<feature type="transmembrane region" description="Helical" evidence="9">
    <location>
        <begin position="912"/>
        <end position="930"/>
    </location>
</feature>
<feature type="compositionally biased region" description="Polar residues" evidence="8">
    <location>
        <begin position="1"/>
        <end position="11"/>
    </location>
</feature>
<feature type="domain" description="TRPM-like" evidence="12">
    <location>
        <begin position="604"/>
        <end position="756"/>
    </location>
</feature>
<proteinExistence type="predicted"/>
<feature type="region of interest" description="Disordered" evidence="8">
    <location>
        <begin position="1317"/>
        <end position="1357"/>
    </location>
</feature>
<feature type="transmembrane region" description="Helical" evidence="9">
    <location>
        <begin position="883"/>
        <end position="905"/>
    </location>
</feature>
<dbReference type="InterPro" id="IPR057366">
    <property type="entry name" value="TRPM-like"/>
</dbReference>
<feature type="region of interest" description="Disordered" evidence="8">
    <location>
        <begin position="1"/>
        <end position="78"/>
    </location>
</feature>
<feature type="domain" description="TRPM SLOG" evidence="11">
    <location>
        <begin position="74"/>
        <end position="316"/>
    </location>
</feature>
<dbReference type="PANTHER" id="PTHR13800:SF12">
    <property type="entry name" value="TRANSIENT RECEPTOR POTENTIAL CATION CHANNEL SUBFAMILY M MEMBER-LIKE 2"/>
    <property type="match status" value="1"/>
</dbReference>
<feature type="compositionally biased region" description="Low complexity" evidence="8">
    <location>
        <begin position="1319"/>
        <end position="1331"/>
    </location>
</feature>
<evidence type="ECO:0000313" key="14">
    <source>
        <dbReference type="Proteomes" id="UP001515480"/>
    </source>
</evidence>
<dbReference type="GO" id="GO:0005886">
    <property type="term" value="C:plasma membrane"/>
    <property type="evidence" value="ECO:0007669"/>
    <property type="project" value="TreeGrafter"/>
</dbReference>
<evidence type="ECO:0000256" key="3">
    <source>
        <dbReference type="ARBA" id="ARBA00022692"/>
    </source>
</evidence>
<gene>
    <name evidence="13" type="ORF">AB1Y20_013146</name>
</gene>
<dbReference type="Pfam" id="PF18139">
    <property type="entry name" value="LSDAT_euk"/>
    <property type="match status" value="1"/>
</dbReference>
<feature type="compositionally biased region" description="Basic residues" evidence="8">
    <location>
        <begin position="39"/>
        <end position="49"/>
    </location>
</feature>
<evidence type="ECO:0000256" key="1">
    <source>
        <dbReference type="ARBA" id="ARBA00004141"/>
    </source>
</evidence>
<feature type="compositionally biased region" description="Low complexity" evidence="8">
    <location>
        <begin position="544"/>
        <end position="554"/>
    </location>
</feature>
<dbReference type="Pfam" id="PF08016">
    <property type="entry name" value="PKD_channel"/>
    <property type="match status" value="1"/>
</dbReference>
<protein>
    <recommendedName>
        <fullName evidence="15">Transient receptor potential cation channel subfamily M member 2</fullName>
    </recommendedName>
</protein>
<evidence type="ECO:0000259" key="11">
    <source>
        <dbReference type="Pfam" id="PF18139"/>
    </source>
</evidence>
<dbReference type="InterPro" id="IPR013122">
    <property type="entry name" value="PKD1_2_channel"/>
</dbReference>
<feature type="compositionally biased region" description="Acidic residues" evidence="8">
    <location>
        <begin position="857"/>
        <end position="869"/>
    </location>
</feature>
<reference evidence="13 14" key="1">
    <citation type="journal article" date="2024" name="Science">
        <title>Giant polyketide synthase enzymes in the biosynthesis of giant marine polyether toxins.</title>
        <authorList>
            <person name="Fallon T.R."/>
            <person name="Shende V.V."/>
            <person name="Wierzbicki I.H."/>
            <person name="Pendleton A.L."/>
            <person name="Watervoot N.F."/>
            <person name="Auber R.P."/>
            <person name="Gonzalez D.J."/>
            <person name="Wisecaver J.H."/>
            <person name="Moore B.S."/>
        </authorList>
    </citation>
    <scope>NUCLEOTIDE SEQUENCE [LARGE SCALE GENOMIC DNA]</scope>
    <source>
        <strain evidence="13 14">12B1</strain>
    </source>
</reference>
<evidence type="ECO:0008006" key="15">
    <source>
        <dbReference type="Google" id="ProtNLM"/>
    </source>
</evidence>
<evidence type="ECO:0000259" key="10">
    <source>
        <dbReference type="Pfam" id="PF08016"/>
    </source>
</evidence>
<dbReference type="InterPro" id="IPR041491">
    <property type="entry name" value="TRPM_SLOG"/>
</dbReference>
<name>A0AB34ILY0_PRYPA</name>
<keyword evidence="2" id="KW-0813">Transport</keyword>